<dbReference type="AlphaFoldDB" id="G7Q5K0"/>
<accession>G7Q5K0</accession>
<keyword evidence="2" id="KW-1185">Reference proteome</keyword>
<reference evidence="2" key="1">
    <citation type="journal article" date="2015" name="Genome Announc.">
        <title>High-Quality Draft Genome Sequence of Desulfovibrio carbinoliphilus FW-101-2B, an Organic Acid-Oxidizing Sulfate-Reducing Bacterium Isolated from Uranium(VI)-Contaminated Groundwater.</title>
        <authorList>
            <person name="Ramsay B.D."/>
            <person name="Hwang C."/>
            <person name="Woo H.L."/>
            <person name="Carroll S.L."/>
            <person name="Lucas S."/>
            <person name="Han J."/>
            <person name="Lapidus A.L."/>
            <person name="Cheng J.F."/>
            <person name="Goodwin L.A."/>
            <person name="Pitluck S."/>
            <person name="Peters L."/>
            <person name="Chertkov O."/>
            <person name="Held B."/>
            <person name="Detter J.C."/>
            <person name="Han C.S."/>
            <person name="Tapia R."/>
            <person name="Land M.L."/>
            <person name="Hauser L.J."/>
            <person name="Kyrpides N.C."/>
            <person name="Ivanova N.N."/>
            <person name="Mikhailova N."/>
            <person name="Pagani I."/>
            <person name="Woyke T."/>
            <person name="Arkin A.P."/>
            <person name="Dehal P."/>
            <person name="Chivian D."/>
            <person name="Criddle C.S."/>
            <person name="Wu W."/>
            <person name="Chakraborty R."/>
            <person name="Hazen T.C."/>
            <person name="Fields M.W."/>
        </authorList>
    </citation>
    <scope>NUCLEOTIDE SEQUENCE [LARGE SCALE GENOMIC DNA]</scope>
    <source>
        <strain evidence="2">FW-101-2B</strain>
    </source>
</reference>
<organism evidence="1 2">
    <name type="scientific">Solidesulfovibrio carbinoliphilus subsp. oakridgensis</name>
    <dbReference type="NCBI Taxonomy" id="694327"/>
    <lineage>
        <taxon>Bacteria</taxon>
        <taxon>Pseudomonadati</taxon>
        <taxon>Thermodesulfobacteriota</taxon>
        <taxon>Desulfovibrionia</taxon>
        <taxon>Desulfovibrionales</taxon>
        <taxon>Desulfovibrionaceae</taxon>
        <taxon>Solidesulfovibrio</taxon>
    </lineage>
</organism>
<evidence type="ECO:0000313" key="1">
    <source>
        <dbReference type="EMBL" id="EHJ49559.1"/>
    </source>
</evidence>
<dbReference type="HOGENOM" id="CLU_2787129_0_0_7"/>
<dbReference type="EMBL" id="CM001368">
    <property type="protein sequence ID" value="EHJ49559.1"/>
    <property type="molecule type" value="Genomic_DNA"/>
</dbReference>
<protein>
    <submittedName>
        <fullName evidence="1">Uncharacterized protein</fullName>
    </submittedName>
</protein>
<proteinExistence type="predicted"/>
<sequence length="68" mass="7848">MSDHEAVAVRLERSVQFWRTRVRELKDHLRKIEDMANESPNAGHDPWQMLADISNSVHDALNAKEPTP</sequence>
<name>G7Q5K0_9BACT</name>
<dbReference type="RefSeq" id="WP_009182883.1">
    <property type="nucleotide sequence ID" value="NZ_CM001368.1"/>
</dbReference>
<gene>
    <name evidence="1" type="ORF">DFW101_3563</name>
</gene>
<dbReference type="Proteomes" id="UP000004662">
    <property type="component" value="Chromosome"/>
</dbReference>
<evidence type="ECO:0000313" key="2">
    <source>
        <dbReference type="Proteomes" id="UP000004662"/>
    </source>
</evidence>
<dbReference type="STRING" id="694327.DFW101_3563"/>